<dbReference type="RefSeq" id="WP_367626397.1">
    <property type="nucleotide sequence ID" value="NZ_JBFNQD010000017.1"/>
</dbReference>
<dbReference type="SUPFAM" id="SSF51658">
    <property type="entry name" value="Xylose isomerase-like"/>
    <property type="match status" value="1"/>
</dbReference>
<organism evidence="2 3">
    <name type="scientific">Labrys neptuniae</name>
    <dbReference type="NCBI Taxonomy" id="376174"/>
    <lineage>
        <taxon>Bacteria</taxon>
        <taxon>Pseudomonadati</taxon>
        <taxon>Pseudomonadota</taxon>
        <taxon>Alphaproteobacteria</taxon>
        <taxon>Hyphomicrobiales</taxon>
        <taxon>Xanthobacteraceae</taxon>
        <taxon>Labrys</taxon>
    </lineage>
</organism>
<dbReference type="Proteomes" id="UP001555786">
    <property type="component" value="Unassembled WGS sequence"/>
</dbReference>
<dbReference type="GO" id="GO:0016853">
    <property type="term" value="F:isomerase activity"/>
    <property type="evidence" value="ECO:0007669"/>
    <property type="project" value="UniProtKB-KW"/>
</dbReference>
<dbReference type="PANTHER" id="PTHR12110:SF21">
    <property type="entry name" value="XYLOSE ISOMERASE-LIKE TIM BARREL DOMAIN-CONTAINING PROTEIN"/>
    <property type="match status" value="1"/>
</dbReference>
<dbReference type="InterPro" id="IPR013022">
    <property type="entry name" value="Xyl_isomerase-like_TIM-brl"/>
</dbReference>
<dbReference type="InterPro" id="IPR050312">
    <property type="entry name" value="IolE/XylAMocC-like"/>
</dbReference>
<evidence type="ECO:0000259" key="1">
    <source>
        <dbReference type="Pfam" id="PF01261"/>
    </source>
</evidence>
<feature type="domain" description="Xylose isomerase-like TIM barrel" evidence="1">
    <location>
        <begin position="24"/>
        <end position="282"/>
    </location>
</feature>
<dbReference type="Pfam" id="PF01261">
    <property type="entry name" value="AP_endonuc_2"/>
    <property type="match status" value="1"/>
</dbReference>
<evidence type="ECO:0000313" key="2">
    <source>
        <dbReference type="EMBL" id="MEW9309795.1"/>
    </source>
</evidence>
<name>A0ABV3PVV5_9HYPH</name>
<evidence type="ECO:0000313" key="3">
    <source>
        <dbReference type="Proteomes" id="UP001555786"/>
    </source>
</evidence>
<dbReference type="PANTHER" id="PTHR12110">
    <property type="entry name" value="HYDROXYPYRUVATE ISOMERASE"/>
    <property type="match status" value="1"/>
</dbReference>
<protein>
    <submittedName>
        <fullName evidence="2">Sugar phosphate isomerase/epimerase family protein</fullName>
    </submittedName>
</protein>
<dbReference type="Gene3D" id="3.20.20.150">
    <property type="entry name" value="Divalent-metal-dependent TIM barrel enzymes"/>
    <property type="match status" value="1"/>
</dbReference>
<proteinExistence type="predicted"/>
<reference evidence="2 3" key="1">
    <citation type="submission" date="2024-07" db="EMBL/GenBank/DDBJ databases">
        <title>Description of Labrys sedimenti sp. nov., isolated from a diclofenac-degrading enrichment culture.</title>
        <authorList>
            <person name="Tancsics A."/>
            <person name="Csepanyi A."/>
        </authorList>
    </citation>
    <scope>NUCLEOTIDE SEQUENCE [LARGE SCALE GENOMIC DNA]</scope>
    <source>
        <strain evidence="2 3">LMG 23578</strain>
    </source>
</reference>
<keyword evidence="2" id="KW-0413">Isomerase</keyword>
<keyword evidence="3" id="KW-1185">Reference proteome</keyword>
<gene>
    <name evidence="2" type="ORF">ABXS05_29880</name>
</gene>
<sequence>METKPNQLIFHSMASRWNTLAIDIDIARSLGFDGLESSGAKIAAFLDAGFSKTDLRDRLADLCVPGIGFLIDLERQGKRRGDMLREAEELCQLAVSAGARGIEAITGPLDLRAFEPGAARCYPQLYRGLIDLPEEEQTTLTAANLGAVADIAADHGLIVYLEALSWTPLNSMDAQLRVIDRCGRDNVRLVVDFWHAYTAGDTPDRIARLDKNLIYGVHLCDSLPYLGGIPNEAALRDVPTGSGTLDLKSWVDAVKATGYTGWWSCELFCRRQHQDNSYAVARDLKILMERLILDQPDSSQMKNEGTNT</sequence>
<dbReference type="EMBL" id="JBFNQD010000017">
    <property type="protein sequence ID" value="MEW9309795.1"/>
    <property type="molecule type" value="Genomic_DNA"/>
</dbReference>
<accession>A0ABV3PVV5</accession>
<dbReference type="InterPro" id="IPR036237">
    <property type="entry name" value="Xyl_isomerase-like_sf"/>
</dbReference>
<comment type="caution">
    <text evidence="2">The sequence shown here is derived from an EMBL/GenBank/DDBJ whole genome shotgun (WGS) entry which is preliminary data.</text>
</comment>